<feature type="region of interest" description="Disordered" evidence="1">
    <location>
        <begin position="83"/>
        <end position="111"/>
    </location>
</feature>
<protein>
    <submittedName>
        <fullName evidence="2">Uncharacterized protein</fullName>
    </submittedName>
</protein>
<evidence type="ECO:0000256" key="1">
    <source>
        <dbReference type="SAM" id="MobiDB-lite"/>
    </source>
</evidence>
<dbReference type="Proteomes" id="UP000659496">
    <property type="component" value="Unassembled WGS sequence"/>
</dbReference>
<dbReference type="EMBL" id="JACSQY010000003">
    <property type="protein sequence ID" value="MBD7907990.1"/>
    <property type="molecule type" value="Genomic_DNA"/>
</dbReference>
<keyword evidence="3" id="KW-1185">Reference proteome</keyword>
<organism evidence="2 3">
    <name type="scientific">Sporosarcina gallistercoris</name>
    <dbReference type="NCBI Taxonomy" id="2762245"/>
    <lineage>
        <taxon>Bacteria</taxon>
        <taxon>Bacillati</taxon>
        <taxon>Bacillota</taxon>
        <taxon>Bacilli</taxon>
        <taxon>Bacillales</taxon>
        <taxon>Caryophanaceae</taxon>
        <taxon>Sporosarcina</taxon>
    </lineage>
</organism>
<proteinExistence type="predicted"/>
<gene>
    <name evidence="2" type="ORF">H9659_06585</name>
</gene>
<name>A0ABR8PIK8_9BACL</name>
<comment type="caution">
    <text evidence="2">The sequence shown here is derived from an EMBL/GenBank/DDBJ whole genome shotgun (WGS) entry which is preliminary data.</text>
</comment>
<sequence>MDWSRSWILVDNVRLPRERAGSSANRVGSLAKRTRAAAKRAGSLTKRAGFLAKRAGSLTKRAGFLAKRAGSLTKRAGFLAKRAGSLTKRAGSHSKRAGSTSIAQLTSPRTKNQRENWHLPVLPLVFIFNHPRNTAPDFSFNAESTLS</sequence>
<dbReference type="RefSeq" id="WP_191689129.1">
    <property type="nucleotide sequence ID" value="NZ_JACSQY010000003.1"/>
</dbReference>
<evidence type="ECO:0000313" key="2">
    <source>
        <dbReference type="EMBL" id="MBD7907990.1"/>
    </source>
</evidence>
<evidence type="ECO:0000313" key="3">
    <source>
        <dbReference type="Proteomes" id="UP000659496"/>
    </source>
</evidence>
<feature type="compositionally biased region" description="Polar residues" evidence="1">
    <location>
        <begin position="97"/>
        <end position="110"/>
    </location>
</feature>
<accession>A0ABR8PIK8</accession>
<reference evidence="2 3" key="1">
    <citation type="submission" date="2020-08" db="EMBL/GenBank/DDBJ databases">
        <title>A Genomic Blueprint of the Chicken Gut Microbiome.</title>
        <authorList>
            <person name="Gilroy R."/>
            <person name="Ravi A."/>
            <person name="Getino M."/>
            <person name="Pursley I."/>
            <person name="Horton D.L."/>
            <person name="Alikhan N.-F."/>
            <person name="Baker D."/>
            <person name="Gharbi K."/>
            <person name="Hall N."/>
            <person name="Watson M."/>
            <person name="Adriaenssens E.M."/>
            <person name="Foster-Nyarko E."/>
            <person name="Jarju S."/>
            <person name="Secka A."/>
            <person name="Antonio M."/>
            <person name="Oren A."/>
            <person name="Chaudhuri R."/>
            <person name="La Ragione R.M."/>
            <person name="Hildebrand F."/>
            <person name="Pallen M.J."/>
        </authorList>
    </citation>
    <scope>NUCLEOTIDE SEQUENCE [LARGE SCALE GENOMIC DNA]</scope>
    <source>
        <strain evidence="2 3">Sa3CUA8</strain>
    </source>
</reference>